<feature type="region of interest" description="Disordered" evidence="1">
    <location>
        <begin position="1"/>
        <end position="103"/>
    </location>
</feature>
<proteinExistence type="predicted"/>
<evidence type="ECO:0000313" key="3">
    <source>
        <dbReference type="Proteomes" id="UP000053144"/>
    </source>
</evidence>
<feature type="compositionally biased region" description="Polar residues" evidence="1">
    <location>
        <begin position="1"/>
        <end position="11"/>
    </location>
</feature>
<sequence>MHTLLQPTLGSTLAAKHGGARRSHGPKHVQELATPSSNKLSRSTHGPWQHAASNTEHPYWRKESKHPAKQLQPTTRVQLGKGSRPMAILEGSSSVERPASTRSSIQARVQHSHLEKRKHEKVVCTHGWRGERKSPGVLENTRSVVMRIEAAAEKERGETHGRDATSVLF</sequence>
<protein>
    <submittedName>
        <fullName evidence="2">Uncharacterized protein</fullName>
    </submittedName>
</protein>
<name>A0A0L9VKE3_PHAAN</name>
<evidence type="ECO:0000313" key="2">
    <source>
        <dbReference type="EMBL" id="KOM55515.1"/>
    </source>
</evidence>
<feature type="compositionally biased region" description="Basic residues" evidence="1">
    <location>
        <begin position="18"/>
        <end position="27"/>
    </location>
</feature>
<evidence type="ECO:0000256" key="1">
    <source>
        <dbReference type="SAM" id="MobiDB-lite"/>
    </source>
</evidence>
<dbReference type="AlphaFoldDB" id="A0A0L9VKE3"/>
<organism evidence="2 3">
    <name type="scientific">Phaseolus angularis</name>
    <name type="common">Azuki bean</name>
    <name type="synonym">Vigna angularis</name>
    <dbReference type="NCBI Taxonomy" id="3914"/>
    <lineage>
        <taxon>Eukaryota</taxon>
        <taxon>Viridiplantae</taxon>
        <taxon>Streptophyta</taxon>
        <taxon>Embryophyta</taxon>
        <taxon>Tracheophyta</taxon>
        <taxon>Spermatophyta</taxon>
        <taxon>Magnoliopsida</taxon>
        <taxon>eudicotyledons</taxon>
        <taxon>Gunneridae</taxon>
        <taxon>Pentapetalae</taxon>
        <taxon>rosids</taxon>
        <taxon>fabids</taxon>
        <taxon>Fabales</taxon>
        <taxon>Fabaceae</taxon>
        <taxon>Papilionoideae</taxon>
        <taxon>50 kb inversion clade</taxon>
        <taxon>NPAAA clade</taxon>
        <taxon>indigoferoid/millettioid clade</taxon>
        <taxon>Phaseoleae</taxon>
        <taxon>Vigna</taxon>
    </lineage>
</organism>
<gene>
    <name evidence="2" type="ORF">LR48_Vigan10g140700</name>
</gene>
<feature type="compositionally biased region" description="Polar residues" evidence="1">
    <location>
        <begin position="33"/>
        <end position="56"/>
    </location>
</feature>
<accession>A0A0L9VKE3</accession>
<reference evidence="3" key="1">
    <citation type="journal article" date="2015" name="Proc. Natl. Acad. Sci. U.S.A.">
        <title>Genome sequencing of adzuki bean (Vigna angularis) provides insight into high starch and low fat accumulation and domestication.</title>
        <authorList>
            <person name="Yang K."/>
            <person name="Tian Z."/>
            <person name="Chen C."/>
            <person name="Luo L."/>
            <person name="Zhao B."/>
            <person name="Wang Z."/>
            <person name="Yu L."/>
            <person name="Li Y."/>
            <person name="Sun Y."/>
            <person name="Li W."/>
            <person name="Chen Y."/>
            <person name="Li Y."/>
            <person name="Zhang Y."/>
            <person name="Ai D."/>
            <person name="Zhao J."/>
            <person name="Shang C."/>
            <person name="Ma Y."/>
            <person name="Wu B."/>
            <person name="Wang M."/>
            <person name="Gao L."/>
            <person name="Sun D."/>
            <person name="Zhang P."/>
            <person name="Guo F."/>
            <person name="Wang W."/>
            <person name="Li Y."/>
            <person name="Wang J."/>
            <person name="Varshney R.K."/>
            <person name="Wang J."/>
            <person name="Ling H.Q."/>
            <person name="Wan P."/>
        </authorList>
    </citation>
    <scope>NUCLEOTIDE SEQUENCE</scope>
    <source>
        <strain evidence="3">cv. Jingnong 6</strain>
    </source>
</reference>
<dbReference type="EMBL" id="CM003380">
    <property type="protein sequence ID" value="KOM55515.1"/>
    <property type="molecule type" value="Genomic_DNA"/>
</dbReference>
<dbReference type="Proteomes" id="UP000053144">
    <property type="component" value="Chromosome 10"/>
</dbReference>
<feature type="compositionally biased region" description="Polar residues" evidence="1">
    <location>
        <begin position="91"/>
        <end position="103"/>
    </location>
</feature>
<dbReference type="Gramene" id="KOM55515">
    <property type="protein sequence ID" value="KOM55515"/>
    <property type="gene ID" value="LR48_Vigan10g140700"/>
</dbReference>